<dbReference type="EMBL" id="SMFQ01000004">
    <property type="protein sequence ID" value="TCJ85140.1"/>
    <property type="molecule type" value="Genomic_DNA"/>
</dbReference>
<keyword evidence="1" id="KW-0378">Hydrolase</keyword>
<dbReference type="NCBIfam" id="TIGR01509">
    <property type="entry name" value="HAD-SF-IA-v3"/>
    <property type="match status" value="1"/>
</dbReference>
<dbReference type="SFLD" id="SFLDG01129">
    <property type="entry name" value="C1.5:_HAD__Beta-PGM__Phosphata"/>
    <property type="match status" value="1"/>
</dbReference>
<evidence type="ECO:0000313" key="2">
    <source>
        <dbReference type="Proteomes" id="UP000294887"/>
    </source>
</evidence>
<dbReference type="AlphaFoldDB" id="A0A4R1EWH9"/>
<dbReference type="RefSeq" id="WP_207907109.1">
    <property type="nucleotide sequence ID" value="NZ_BAAAFU010000001.1"/>
</dbReference>
<dbReference type="GO" id="GO:0016787">
    <property type="term" value="F:hydrolase activity"/>
    <property type="evidence" value="ECO:0007669"/>
    <property type="project" value="UniProtKB-KW"/>
</dbReference>
<dbReference type="Gene3D" id="1.10.260.80">
    <property type="match status" value="1"/>
</dbReference>
<dbReference type="Pfam" id="PF13419">
    <property type="entry name" value="HAD_2"/>
    <property type="match status" value="1"/>
</dbReference>
<gene>
    <name evidence="1" type="ORF">EV695_3106</name>
</gene>
<keyword evidence="2" id="KW-1185">Reference proteome</keyword>
<dbReference type="SFLD" id="SFLDS00003">
    <property type="entry name" value="Haloacid_Dehalogenase"/>
    <property type="match status" value="1"/>
</dbReference>
<dbReference type="InterPro" id="IPR036412">
    <property type="entry name" value="HAD-like_sf"/>
</dbReference>
<dbReference type="PANTHER" id="PTHR43885:SF1">
    <property type="entry name" value="SUPERFAMILY HYDROLASE, PUTATIVE (AFU_ORTHOLOGUE AFUA_4G13290)-RELATED"/>
    <property type="match status" value="1"/>
</dbReference>
<dbReference type="InterPro" id="IPR041492">
    <property type="entry name" value="HAD_2"/>
</dbReference>
<name>A0A4R1EWH9_9GAMM</name>
<protein>
    <submittedName>
        <fullName evidence="1">HAD superfamily hydrolase (TIGR01509 family)/HAD superfamily hydrolase (TIGR01549 family)</fullName>
    </submittedName>
</protein>
<dbReference type="InterPro" id="IPR023214">
    <property type="entry name" value="HAD_sf"/>
</dbReference>
<dbReference type="Gene3D" id="3.40.50.1000">
    <property type="entry name" value="HAD superfamily/HAD-like"/>
    <property type="match status" value="1"/>
</dbReference>
<dbReference type="NCBIfam" id="TIGR01549">
    <property type="entry name" value="HAD-SF-IA-v1"/>
    <property type="match status" value="1"/>
</dbReference>
<comment type="caution">
    <text evidence="1">The sequence shown here is derived from an EMBL/GenBank/DDBJ whole genome shotgun (WGS) entry which is preliminary data.</text>
</comment>
<proteinExistence type="predicted"/>
<evidence type="ECO:0000313" key="1">
    <source>
        <dbReference type="EMBL" id="TCJ85140.1"/>
    </source>
</evidence>
<dbReference type="InterPro" id="IPR006439">
    <property type="entry name" value="HAD-SF_hydro_IA"/>
</dbReference>
<reference evidence="1 2" key="1">
    <citation type="submission" date="2019-03" db="EMBL/GenBank/DDBJ databases">
        <title>Genomic Encyclopedia of Type Strains, Phase IV (KMG-IV): sequencing the most valuable type-strain genomes for metagenomic binning, comparative biology and taxonomic classification.</title>
        <authorList>
            <person name="Goeker M."/>
        </authorList>
    </citation>
    <scope>NUCLEOTIDE SEQUENCE [LARGE SCALE GENOMIC DNA]</scope>
    <source>
        <strain evidence="1 2">DSM 24830</strain>
    </source>
</reference>
<sequence length="214" mass="23514">MSYQNGSSSSGQNKSRSSYQAIMKKPYWVFDMDGTLTIAQHDFDAIREELGLPEGLPILESLDKLPAAEANALHTKLNQIELDIAHQSKPAEGAADLLESLSQKGSKLGLLTRNNAINIEVTLKAAGLYEFFDVENLLSRDCINPKPAPDGINKLLSGWQAKPQDAVMVGDHLHDLLAGRNAQTFTLYVDQQGEFPFKDHADICIQSLSVLHQV</sequence>
<dbReference type="SUPFAM" id="SSF56784">
    <property type="entry name" value="HAD-like"/>
    <property type="match status" value="1"/>
</dbReference>
<dbReference type="Proteomes" id="UP000294887">
    <property type="component" value="Unassembled WGS sequence"/>
</dbReference>
<accession>A0A4R1EWH9</accession>
<organism evidence="1 2">
    <name type="scientific">Cocleimonas flava</name>
    <dbReference type="NCBI Taxonomy" id="634765"/>
    <lineage>
        <taxon>Bacteria</taxon>
        <taxon>Pseudomonadati</taxon>
        <taxon>Pseudomonadota</taxon>
        <taxon>Gammaproteobacteria</taxon>
        <taxon>Thiotrichales</taxon>
        <taxon>Thiotrichaceae</taxon>
        <taxon>Cocleimonas</taxon>
    </lineage>
</organism>
<dbReference type="PANTHER" id="PTHR43885">
    <property type="entry name" value="HALOACID DEHALOGENASE-LIKE HYDROLASE"/>
    <property type="match status" value="1"/>
</dbReference>